<dbReference type="Pfam" id="PF04076">
    <property type="entry name" value="BOF"/>
    <property type="match status" value="1"/>
</dbReference>
<protein>
    <submittedName>
        <fullName evidence="2">NirD/YgiW/YdeI family stress tolerance protein</fullName>
    </submittedName>
</protein>
<reference evidence="2" key="2">
    <citation type="journal article" date="2021" name="PeerJ">
        <title>Extensive microbial diversity within the chicken gut microbiome revealed by metagenomics and culture.</title>
        <authorList>
            <person name="Gilroy R."/>
            <person name="Ravi A."/>
            <person name="Getino M."/>
            <person name="Pursley I."/>
            <person name="Horton D.L."/>
            <person name="Alikhan N.F."/>
            <person name="Baker D."/>
            <person name="Gharbi K."/>
            <person name="Hall N."/>
            <person name="Watson M."/>
            <person name="Adriaenssens E.M."/>
            <person name="Foster-Nyarko E."/>
            <person name="Jarju S."/>
            <person name="Secka A."/>
            <person name="Antonio M."/>
            <person name="Oren A."/>
            <person name="Chaudhuri R.R."/>
            <person name="La Ragione R."/>
            <person name="Hildebrand F."/>
            <person name="Pallen M.J."/>
        </authorList>
    </citation>
    <scope>NUCLEOTIDE SEQUENCE</scope>
    <source>
        <strain evidence="2">17213</strain>
    </source>
</reference>
<dbReference type="Proteomes" id="UP000823631">
    <property type="component" value="Unassembled WGS sequence"/>
</dbReference>
<dbReference type="SUPFAM" id="SSF101756">
    <property type="entry name" value="Hypothetical protein YgiW"/>
    <property type="match status" value="1"/>
</dbReference>
<reference evidence="2" key="1">
    <citation type="submission" date="2020-10" db="EMBL/GenBank/DDBJ databases">
        <authorList>
            <person name="Gilroy R."/>
        </authorList>
    </citation>
    <scope>NUCLEOTIDE SEQUENCE</scope>
    <source>
        <strain evidence="2">17213</strain>
    </source>
</reference>
<name>A0A9D9DAY2_9GAMM</name>
<dbReference type="InterPro" id="IPR036700">
    <property type="entry name" value="BOBF_sf"/>
</dbReference>
<accession>A0A9D9DAY2</accession>
<proteinExistence type="predicted"/>
<keyword evidence="1" id="KW-0732">Signal</keyword>
<dbReference type="Gene3D" id="2.40.50.200">
    <property type="entry name" value="Bacterial OB-fold"/>
    <property type="match status" value="1"/>
</dbReference>
<evidence type="ECO:0000256" key="1">
    <source>
        <dbReference type="ARBA" id="ARBA00022729"/>
    </source>
</evidence>
<gene>
    <name evidence="2" type="ORF">IAB19_02180</name>
</gene>
<organism evidence="2 3">
    <name type="scientific">Candidatus Avisuccinivibrio stercorigallinarum</name>
    <dbReference type="NCBI Taxonomy" id="2840704"/>
    <lineage>
        <taxon>Bacteria</taxon>
        <taxon>Pseudomonadati</taxon>
        <taxon>Pseudomonadota</taxon>
        <taxon>Gammaproteobacteria</taxon>
        <taxon>Aeromonadales</taxon>
        <taxon>Succinivibrionaceae</taxon>
        <taxon>Succinivibrionaceae incertae sedis</taxon>
        <taxon>Candidatus Avisuccinivibrio</taxon>
    </lineage>
</organism>
<evidence type="ECO:0000313" key="3">
    <source>
        <dbReference type="Proteomes" id="UP000823631"/>
    </source>
</evidence>
<dbReference type="NCBIfam" id="NF033674">
    <property type="entry name" value="stress_OB_fold"/>
    <property type="match status" value="1"/>
</dbReference>
<evidence type="ECO:0000313" key="2">
    <source>
        <dbReference type="EMBL" id="MBO8415170.1"/>
    </source>
</evidence>
<dbReference type="InterPro" id="IPR005220">
    <property type="entry name" value="CarO-like"/>
</dbReference>
<comment type="caution">
    <text evidence="2">The sequence shown here is derived from an EMBL/GenBank/DDBJ whole genome shotgun (WGS) entry which is preliminary data.</text>
</comment>
<sequence length="135" mass="15273">MLAAVFNSAAAHPFEHSYPAEHTFRDSVTHHAPRGFDDQIFLTSIDSIKRDGQDDDLVLLRGRLTKYYGDELYEFTDLDGDTIEVKLDDDDYWANIYKDQLIDIVGKLDVDMFSILVKVKRAAPLEPPPGQVSGQ</sequence>
<dbReference type="EMBL" id="JADINH010000036">
    <property type="protein sequence ID" value="MBO8415170.1"/>
    <property type="molecule type" value="Genomic_DNA"/>
</dbReference>
<dbReference type="AlphaFoldDB" id="A0A9D9DAY2"/>